<comment type="caution">
    <text evidence="2">The sequence shown here is derived from an EMBL/GenBank/DDBJ whole genome shotgun (WGS) entry which is preliminary data.</text>
</comment>
<keyword evidence="3" id="KW-1185">Reference proteome</keyword>
<protein>
    <recommendedName>
        <fullName evidence="4">Hydrophobin</fullName>
    </recommendedName>
</protein>
<reference evidence="2" key="1">
    <citation type="journal article" date="2023" name="Mol. Phylogenet. Evol.">
        <title>Genome-scale phylogeny and comparative genomics of the fungal order Sordariales.</title>
        <authorList>
            <person name="Hensen N."/>
            <person name="Bonometti L."/>
            <person name="Westerberg I."/>
            <person name="Brannstrom I.O."/>
            <person name="Guillou S."/>
            <person name="Cros-Aarteil S."/>
            <person name="Calhoun S."/>
            <person name="Haridas S."/>
            <person name="Kuo A."/>
            <person name="Mondo S."/>
            <person name="Pangilinan J."/>
            <person name="Riley R."/>
            <person name="LaButti K."/>
            <person name="Andreopoulos B."/>
            <person name="Lipzen A."/>
            <person name="Chen C."/>
            <person name="Yan M."/>
            <person name="Daum C."/>
            <person name="Ng V."/>
            <person name="Clum A."/>
            <person name="Steindorff A."/>
            <person name="Ohm R.A."/>
            <person name="Martin F."/>
            <person name="Silar P."/>
            <person name="Natvig D.O."/>
            <person name="Lalanne C."/>
            <person name="Gautier V."/>
            <person name="Ament-Velasquez S.L."/>
            <person name="Kruys A."/>
            <person name="Hutchinson M.I."/>
            <person name="Powell A.J."/>
            <person name="Barry K."/>
            <person name="Miller A.N."/>
            <person name="Grigoriev I.V."/>
            <person name="Debuchy R."/>
            <person name="Gladieux P."/>
            <person name="Hiltunen Thoren M."/>
            <person name="Johannesson H."/>
        </authorList>
    </citation>
    <scope>NUCLEOTIDE SEQUENCE</scope>
    <source>
        <strain evidence="2">CBS 955.72</strain>
    </source>
</reference>
<sequence>MKINILSFALLAAATTTSALSIPGKQQIIIGGHMQDSDLPAVVHTTIRTTVTATGTLSLGIKTITKTVSKIAPTPALTTPKKHDPMAQSFLEWLIHPQPPRREKLDAKGCFCAGGNVCCYDASEELSCGYGTCGI</sequence>
<accession>A0AAJ0H7Q4</accession>
<dbReference type="AlphaFoldDB" id="A0AAJ0H7Q4"/>
<reference evidence="2" key="2">
    <citation type="submission" date="2023-06" db="EMBL/GenBank/DDBJ databases">
        <authorList>
            <consortium name="Lawrence Berkeley National Laboratory"/>
            <person name="Haridas S."/>
            <person name="Hensen N."/>
            <person name="Bonometti L."/>
            <person name="Westerberg I."/>
            <person name="Brannstrom I.O."/>
            <person name="Guillou S."/>
            <person name="Cros-Aarteil S."/>
            <person name="Calhoun S."/>
            <person name="Kuo A."/>
            <person name="Mondo S."/>
            <person name="Pangilinan J."/>
            <person name="Riley R."/>
            <person name="Labutti K."/>
            <person name="Andreopoulos B."/>
            <person name="Lipzen A."/>
            <person name="Chen C."/>
            <person name="Yanf M."/>
            <person name="Daum C."/>
            <person name="Ng V."/>
            <person name="Clum A."/>
            <person name="Steindorff A."/>
            <person name="Ohm R."/>
            <person name="Martin F."/>
            <person name="Silar P."/>
            <person name="Natvig D."/>
            <person name="Lalanne C."/>
            <person name="Gautier V."/>
            <person name="Ament-Velasquez S.L."/>
            <person name="Kruys A."/>
            <person name="Hutchinson M.I."/>
            <person name="Powell A.J."/>
            <person name="Barry K."/>
            <person name="Miller A.N."/>
            <person name="Grigoriev I.V."/>
            <person name="Debuchy R."/>
            <person name="Gladieux P."/>
            <person name="Thoren M.H."/>
            <person name="Johannesson H."/>
        </authorList>
    </citation>
    <scope>NUCLEOTIDE SEQUENCE</scope>
    <source>
        <strain evidence="2">CBS 955.72</strain>
    </source>
</reference>
<dbReference type="Proteomes" id="UP001275084">
    <property type="component" value="Unassembled WGS sequence"/>
</dbReference>
<organism evidence="2 3">
    <name type="scientific">Lasiosphaeria hispida</name>
    <dbReference type="NCBI Taxonomy" id="260671"/>
    <lineage>
        <taxon>Eukaryota</taxon>
        <taxon>Fungi</taxon>
        <taxon>Dikarya</taxon>
        <taxon>Ascomycota</taxon>
        <taxon>Pezizomycotina</taxon>
        <taxon>Sordariomycetes</taxon>
        <taxon>Sordariomycetidae</taxon>
        <taxon>Sordariales</taxon>
        <taxon>Lasiosphaeriaceae</taxon>
        <taxon>Lasiosphaeria</taxon>
    </lineage>
</organism>
<keyword evidence="1" id="KW-0732">Signal</keyword>
<evidence type="ECO:0008006" key="4">
    <source>
        <dbReference type="Google" id="ProtNLM"/>
    </source>
</evidence>
<feature type="signal peptide" evidence="1">
    <location>
        <begin position="1"/>
        <end position="19"/>
    </location>
</feature>
<name>A0AAJ0H7Q4_9PEZI</name>
<feature type="chain" id="PRO_5042530556" description="Hydrophobin" evidence="1">
    <location>
        <begin position="20"/>
        <end position="135"/>
    </location>
</feature>
<evidence type="ECO:0000256" key="1">
    <source>
        <dbReference type="SAM" id="SignalP"/>
    </source>
</evidence>
<gene>
    <name evidence="2" type="ORF">B0T25DRAFT_355662</name>
</gene>
<proteinExistence type="predicted"/>
<evidence type="ECO:0000313" key="3">
    <source>
        <dbReference type="Proteomes" id="UP001275084"/>
    </source>
</evidence>
<evidence type="ECO:0000313" key="2">
    <source>
        <dbReference type="EMBL" id="KAK3341897.1"/>
    </source>
</evidence>
<dbReference type="EMBL" id="JAUIQD010000008">
    <property type="protein sequence ID" value="KAK3341897.1"/>
    <property type="molecule type" value="Genomic_DNA"/>
</dbReference>